<evidence type="ECO:0000256" key="2">
    <source>
        <dbReference type="ARBA" id="ARBA00010735"/>
    </source>
</evidence>
<dbReference type="AlphaFoldDB" id="A0A0P8WC53"/>
<keyword evidence="7 8" id="KW-0472">Membrane</keyword>
<keyword evidence="5 8" id="KW-0812">Transmembrane</keyword>
<comment type="subcellular location">
    <subcellularLocation>
        <location evidence="1">Cell membrane</location>
        <topology evidence="1">Multi-pass membrane protein</topology>
    </subcellularLocation>
</comment>
<proteinExistence type="inferred from homology"/>
<dbReference type="GO" id="GO:1903785">
    <property type="term" value="P:L-valine transmembrane transport"/>
    <property type="evidence" value="ECO:0007669"/>
    <property type="project" value="TreeGrafter"/>
</dbReference>
<dbReference type="PANTHER" id="PTHR34979">
    <property type="entry name" value="INNER MEMBRANE PROTEIN YGAZ"/>
    <property type="match status" value="1"/>
</dbReference>
<feature type="transmembrane region" description="Helical" evidence="8">
    <location>
        <begin position="198"/>
        <end position="216"/>
    </location>
</feature>
<feature type="transmembrane region" description="Helical" evidence="8">
    <location>
        <begin position="113"/>
        <end position="133"/>
    </location>
</feature>
<comment type="caution">
    <text evidence="9">The sequence shown here is derived from an EMBL/GenBank/DDBJ whole genome shotgun (WGS) entry which is preliminary data.</text>
</comment>
<evidence type="ECO:0000256" key="7">
    <source>
        <dbReference type="ARBA" id="ARBA00023136"/>
    </source>
</evidence>
<name>A0A0P8WC53_9CLOT</name>
<dbReference type="PANTHER" id="PTHR34979:SF1">
    <property type="entry name" value="INNER MEMBRANE PROTEIN YGAZ"/>
    <property type="match status" value="1"/>
</dbReference>
<feature type="transmembrane region" description="Helical" evidence="8">
    <location>
        <begin position="54"/>
        <end position="73"/>
    </location>
</feature>
<dbReference type="STRING" id="36849.OXPF_07120"/>
<gene>
    <name evidence="9" type="primary">ygaZ_1</name>
    <name evidence="9" type="ORF">OXPF_07120</name>
</gene>
<evidence type="ECO:0000313" key="10">
    <source>
        <dbReference type="Proteomes" id="UP000050326"/>
    </source>
</evidence>
<keyword evidence="3" id="KW-0813">Transport</keyword>
<dbReference type="GO" id="GO:0005886">
    <property type="term" value="C:plasma membrane"/>
    <property type="evidence" value="ECO:0007669"/>
    <property type="project" value="UniProtKB-SubCell"/>
</dbReference>
<evidence type="ECO:0000313" key="9">
    <source>
        <dbReference type="EMBL" id="KPU45479.1"/>
    </source>
</evidence>
<keyword evidence="4" id="KW-1003">Cell membrane</keyword>
<feature type="transmembrane region" description="Helical" evidence="8">
    <location>
        <begin position="12"/>
        <end position="34"/>
    </location>
</feature>
<keyword evidence="6 8" id="KW-1133">Transmembrane helix</keyword>
<evidence type="ECO:0000256" key="5">
    <source>
        <dbReference type="ARBA" id="ARBA00022692"/>
    </source>
</evidence>
<feature type="transmembrane region" description="Helical" evidence="8">
    <location>
        <begin position="85"/>
        <end position="107"/>
    </location>
</feature>
<evidence type="ECO:0000256" key="8">
    <source>
        <dbReference type="SAM" id="Phobius"/>
    </source>
</evidence>
<sequence length="279" mass="30626">MNIRWPTDLYILTLKLVTTIIATIVAITVVTSFLEGNILNKHFKIHQGLKEGTSSAIPLVIGFIPIAMTFGILAKATGVTILECFMFSAMVFAGASQFMALNLLAIGAGMGEIILTTLLLNFRHFLMGASIAARLNDRMKRWIPFIAFTLTDESFSVLSFKEGEISKEFILTLQYLSYASWVGGSVLGYMLGEAIPPDIRASMGVGLYAMFAAILVPQAKKNKEAMILACMSAAINFIFSLFKIFPNGWSIMASICLVSLAGLFIFKEEKKEVINAYEQ</sequence>
<evidence type="ECO:0000256" key="1">
    <source>
        <dbReference type="ARBA" id="ARBA00004651"/>
    </source>
</evidence>
<evidence type="ECO:0000256" key="6">
    <source>
        <dbReference type="ARBA" id="ARBA00022989"/>
    </source>
</evidence>
<evidence type="ECO:0000256" key="4">
    <source>
        <dbReference type="ARBA" id="ARBA00022475"/>
    </source>
</evidence>
<evidence type="ECO:0000256" key="3">
    <source>
        <dbReference type="ARBA" id="ARBA00022448"/>
    </source>
</evidence>
<protein>
    <submittedName>
        <fullName evidence="9">Inner membrane protein YgaZ</fullName>
    </submittedName>
</protein>
<dbReference type="Proteomes" id="UP000050326">
    <property type="component" value="Unassembled WGS sequence"/>
</dbReference>
<dbReference type="EMBL" id="LKET01000021">
    <property type="protein sequence ID" value="KPU45479.1"/>
    <property type="molecule type" value="Genomic_DNA"/>
</dbReference>
<dbReference type="InterPro" id="IPR011606">
    <property type="entry name" value="Brnchd-chn_aa_trnsp_permease"/>
</dbReference>
<organism evidence="9 10">
    <name type="scientific">Oxobacter pfennigii</name>
    <dbReference type="NCBI Taxonomy" id="36849"/>
    <lineage>
        <taxon>Bacteria</taxon>
        <taxon>Bacillati</taxon>
        <taxon>Bacillota</taxon>
        <taxon>Clostridia</taxon>
        <taxon>Eubacteriales</taxon>
        <taxon>Clostridiaceae</taxon>
        <taxon>Oxobacter</taxon>
    </lineage>
</organism>
<accession>A0A0P8WC53</accession>
<reference evidence="9 10" key="1">
    <citation type="submission" date="2015-09" db="EMBL/GenBank/DDBJ databases">
        <title>Genome sequence of Oxobacter pfennigii DSM 3222.</title>
        <authorList>
            <person name="Poehlein A."/>
            <person name="Bengelsdorf F.R."/>
            <person name="Schiel-Bengelsdorf B."/>
            <person name="Duerre P."/>
            <person name="Daniel R."/>
        </authorList>
    </citation>
    <scope>NUCLEOTIDE SEQUENCE [LARGE SCALE GENOMIC DNA]</scope>
    <source>
        <strain evidence="9 10">DSM 3222</strain>
    </source>
</reference>
<comment type="similarity">
    <text evidence="2">Belongs to the AzlC family.</text>
</comment>
<feature type="transmembrane region" description="Helical" evidence="8">
    <location>
        <begin position="169"/>
        <end position="192"/>
    </location>
</feature>
<keyword evidence="10" id="KW-1185">Reference proteome</keyword>
<dbReference type="Pfam" id="PF03591">
    <property type="entry name" value="AzlC"/>
    <property type="match status" value="1"/>
</dbReference>
<feature type="transmembrane region" description="Helical" evidence="8">
    <location>
        <begin position="225"/>
        <end position="242"/>
    </location>
</feature>
<dbReference type="OrthoDB" id="3177005at2"/>
<feature type="transmembrane region" description="Helical" evidence="8">
    <location>
        <begin position="248"/>
        <end position="266"/>
    </location>
</feature>